<evidence type="ECO:0000313" key="1">
    <source>
        <dbReference type="EMBL" id="KAF1983020.1"/>
    </source>
</evidence>
<dbReference type="EMBL" id="ML977178">
    <property type="protein sequence ID" value="KAF1983020.1"/>
    <property type="molecule type" value="Genomic_DNA"/>
</dbReference>
<keyword evidence="2" id="KW-1185">Reference proteome</keyword>
<dbReference type="AlphaFoldDB" id="A0A6G1GQD9"/>
<organism evidence="1 2">
    <name type="scientific">Aulographum hederae CBS 113979</name>
    <dbReference type="NCBI Taxonomy" id="1176131"/>
    <lineage>
        <taxon>Eukaryota</taxon>
        <taxon>Fungi</taxon>
        <taxon>Dikarya</taxon>
        <taxon>Ascomycota</taxon>
        <taxon>Pezizomycotina</taxon>
        <taxon>Dothideomycetes</taxon>
        <taxon>Pleosporomycetidae</taxon>
        <taxon>Aulographales</taxon>
        <taxon>Aulographaceae</taxon>
    </lineage>
</organism>
<name>A0A6G1GQD9_9PEZI</name>
<protein>
    <submittedName>
        <fullName evidence="1">Uncharacterized protein</fullName>
    </submittedName>
</protein>
<dbReference type="Proteomes" id="UP000800041">
    <property type="component" value="Unassembled WGS sequence"/>
</dbReference>
<gene>
    <name evidence="1" type="ORF">K402DRAFT_466271</name>
</gene>
<accession>A0A6G1GQD9</accession>
<evidence type="ECO:0000313" key="2">
    <source>
        <dbReference type="Proteomes" id="UP000800041"/>
    </source>
</evidence>
<sequence>MATTSGRLPAPGEISRRGDEIIEALGAAIDTDKLAKEQVLKLLKDLSLGVIAVCDCPVACLKISESALKMTAQSQHLQKLLIDYYDMCGATGDLEMAVFGARLRVLALERLLQYTDAYSVEAEFHKFLLYSEHGQAAGRRIKDDAAVFVVVATILRDMDVKGRRE</sequence>
<proteinExistence type="predicted"/>
<reference evidence="1" key="1">
    <citation type="journal article" date="2020" name="Stud. Mycol.">
        <title>101 Dothideomycetes genomes: a test case for predicting lifestyles and emergence of pathogens.</title>
        <authorList>
            <person name="Haridas S."/>
            <person name="Albert R."/>
            <person name="Binder M."/>
            <person name="Bloem J."/>
            <person name="Labutti K."/>
            <person name="Salamov A."/>
            <person name="Andreopoulos B."/>
            <person name="Baker S."/>
            <person name="Barry K."/>
            <person name="Bills G."/>
            <person name="Bluhm B."/>
            <person name="Cannon C."/>
            <person name="Castanera R."/>
            <person name="Culley D."/>
            <person name="Daum C."/>
            <person name="Ezra D."/>
            <person name="Gonzalez J."/>
            <person name="Henrissat B."/>
            <person name="Kuo A."/>
            <person name="Liang C."/>
            <person name="Lipzen A."/>
            <person name="Lutzoni F."/>
            <person name="Magnuson J."/>
            <person name="Mondo S."/>
            <person name="Nolan M."/>
            <person name="Ohm R."/>
            <person name="Pangilinan J."/>
            <person name="Park H.-J."/>
            <person name="Ramirez L."/>
            <person name="Alfaro M."/>
            <person name="Sun H."/>
            <person name="Tritt A."/>
            <person name="Yoshinaga Y."/>
            <person name="Zwiers L.-H."/>
            <person name="Turgeon B."/>
            <person name="Goodwin S."/>
            <person name="Spatafora J."/>
            <person name="Crous P."/>
            <person name="Grigoriev I."/>
        </authorList>
    </citation>
    <scope>NUCLEOTIDE SEQUENCE</scope>
    <source>
        <strain evidence="1">CBS 113979</strain>
    </source>
</reference>